<proteinExistence type="predicted"/>
<feature type="domain" description="C-type lectin" evidence="4">
    <location>
        <begin position="42"/>
        <end position="199"/>
    </location>
</feature>
<evidence type="ECO:0000256" key="2">
    <source>
        <dbReference type="SAM" id="MobiDB-lite"/>
    </source>
</evidence>
<gene>
    <name evidence="5" type="ORF">CHIRRI_LOCUS3846</name>
</gene>
<dbReference type="SUPFAM" id="SSF56436">
    <property type="entry name" value="C-type lectin-like"/>
    <property type="match status" value="1"/>
</dbReference>
<dbReference type="PANTHER" id="PTHR21407:SF3">
    <property type="entry name" value="LD12305P"/>
    <property type="match status" value="1"/>
</dbReference>
<dbReference type="EMBL" id="OU895877">
    <property type="protein sequence ID" value="CAG9800909.1"/>
    <property type="molecule type" value="Genomic_DNA"/>
</dbReference>
<evidence type="ECO:0000313" key="5">
    <source>
        <dbReference type="EMBL" id="CAG9800909.1"/>
    </source>
</evidence>
<dbReference type="InterPro" id="IPR016187">
    <property type="entry name" value="CTDL_fold"/>
</dbReference>
<dbReference type="InterPro" id="IPR001304">
    <property type="entry name" value="C-type_lectin-like"/>
</dbReference>
<dbReference type="PROSITE" id="PS00615">
    <property type="entry name" value="C_TYPE_LECTIN_1"/>
    <property type="match status" value="1"/>
</dbReference>
<sequence>MKVLIVLTSIVGLSLAQFPNGRILEPPVPALCAQRVIHERSPDGKGYWFSWKDQNTKGKEEDWLGARNFCRQRCMDAVSVETSPENEWIKQRIVDGKQKYIWTSGRVCDFQGCDRADLQPTSINGWFWTAELQKLAPTTDRRQNDWSENGGIGQPQPDNRELQQGGAPENCLAILNNFYNDGVHWHDVACHHVKPWVCEENDALLKYVRYTNPNLRI</sequence>
<organism evidence="5 6">
    <name type="scientific">Chironomus riparius</name>
    <dbReference type="NCBI Taxonomy" id="315576"/>
    <lineage>
        <taxon>Eukaryota</taxon>
        <taxon>Metazoa</taxon>
        <taxon>Ecdysozoa</taxon>
        <taxon>Arthropoda</taxon>
        <taxon>Hexapoda</taxon>
        <taxon>Insecta</taxon>
        <taxon>Pterygota</taxon>
        <taxon>Neoptera</taxon>
        <taxon>Endopterygota</taxon>
        <taxon>Diptera</taxon>
        <taxon>Nematocera</taxon>
        <taxon>Chironomoidea</taxon>
        <taxon>Chironomidae</taxon>
        <taxon>Chironominae</taxon>
        <taxon>Chironomus</taxon>
    </lineage>
</organism>
<dbReference type="CDD" id="cd00037">
    <property type="entry name" value="CLECT"/>
    <property type="match status" value="1"/>
</dbReference>
<reference evidence="5" key="2">
    <citation type="submission" date="2022-10" db="EMBL/GenBank/DDBJ databases">
        <authorList>
            <consortium name="ENA_rothamsted_submissions"/>
            <consortium name="culmorum"/>
            <person name="King R."/>
        </authorList>
    </citation>
    <scope>NUCLEOTIDE SEQUENCE</scope>
</reference>
<keyword evidence="1" id="KW-1015">Disulfide bond</keyword>
<dbReference type="InterPro" id="IPR016186">
    <property type="entry name" value="C-type_lectin-like/link_sf"/>
</dbReference>
<dbReference type="PROSITE" id="PS50041">
    <property type="entry name" value="C_TYPE_LECTIN_2"/>
    <property type="match status" value="1"/>
</dbReference>
<dbReference type="PANTHER" id="PTHR21407">
    <property type="entry name" value="RE43931P-RELATED"/>
    <property type="match status" value="1"/>
</dbReference>
<feature type="chain" id="PRO_5040451719" description="C-type lectin domain-containing protein" evidence="3">
    <location>
        <begin position="17"/>
        <end position="217"/>
    </location>
</feature>
<reference evidence="5" key="1">
    <citation type="submission" date="2022-01" db="EMBL/GenBank/DDBJ databases">
        <authorList>
            <person name="King R."/>
        </authorList>
    </citation>
    <scope>NUCLEOTIDE SEQUENCE</scope>
</reference>
<evidence type="ECO:0000259" key="4">
    <source>
        <dbReference type="PROSITE" id="PS50041"/>
    </source>
</evidence>
<evidence type="ECO:0000256" key="1">
    <source>
        <dbReference type="ARBA" id="ARBA00023157"/>
    </source>
</evidence>
<feature type="signal peptide" evidence="3">
    <location>
        <begin position="1"/>
        <end position="16"/>
    </location>
</feature>
<protein>
    <recommendedName>
        <fullName evidence="4">C-type lectin domain-containing protein</fullName>
    </recommendedName>
</protein>
<evidence type="ECO:0000256" key="3">
    <source>
        <dbReference type="SAM" id="SignalP"/>
    </source>
</evidence>
<dbReference type="AlphaFoldDB" id="A0A9N9WR38"/>
<dbReference type="Gene3D" id="3.10.100.10">
    <property type="entry name" value="Mannose-Binding Protein A, subunit A"/>
    <property type="match status" value="1"/>
</dbReference>
<dbReference type="InterPro" id="IPR018378">
    <property type="entry name" value="C-type_lectin_CS"/>
</dbReference>
<dbReference type="OrthoDB" id="8950604at2759"/>
<keyword evidence="6" id="KW-1185">Reference proteome</keyword>
<dbReference type="Proteomes" id="UP001153620">
    <property type="component" value="Chromosome 1"/>
</dbReference>
<keyword evidence="3" id="KW-0732">Signal</keyword>
<accession>A0A9N9WR38</accession>
<feature type="region of interest" description="Disordered" evidence="2">
    <location>
        <begin position="138"/>
        <end position="165"/>
    </location>
</feature>
<name>A0A9N9WR38_9DIPT</name>
<evidence type="ECO:0000313" key="6">
    <source>
        <dbReference type="Proteomes" id="UP001153620"/>
    </source>
</evidence>